<reference evidence="3 4" key="1">
    <citation type="submission" date="2020-04" db="EMBL/GenBank/DDBJ databases">
        <authorList>
            <person name="Wallbank WR R."/>
            <person name="Pardo Diaz C."/>
            <person name="Kozak K."/>
            <person name="Martin S."/>
            <person name="Jiggins C."/>
            <person name="Moest M."/>
            <person name="Warren A I."/>
            <person name="Byers J.R.P. K."/>
            <person name="Montejo-Kovacevich G."/>
            <person name="Yen C E."/>
        </authorList>
    </citation>
    <scope>NUCLEOTIDE SEQUENCE [LARGE SCALE GENOMIC DNA]</scope>
</reference>
<name>A0A8S1A8D0_ARCPL</name>
<dbReference type="InterPro" id="IPR051851">
    <property type="entry name" value="EFR3_Homologs"/>
</dbReference>
<organism evidence="3 4">
    <name type="scientific">Arctia plantaginis</name>
    <name type="common">Wood tiger moth</name>
    <name type="synonym">Phalaena plantaginis</name>
    <dbReference type="NCBI Taxonomy" id="874455"/>
    <lineage>
        <taxon>Eukaryota</taxon>
        <taxon>Metazoa</taxon>
        <taxon>Ecdysozoa</taxon>
        <taxon>Arthropoda</taxon>
        <taxon>Hexapoda</taxon>
        <taxon>Insecta</taxon>
        <taxon>Pterygota</taxon>
        <taxon>Neoptera</taxon>
        <taxon>Endopterygota</taxon>
        <taxon>Lepidoptera</taxon>
        <taxon>Glossata</taxon>
        <taxon>Ditrysia</taxon>
        <taxon>Noctuoidea</taxon>
        <taxon>Erebidae</taxon>
        <taxon>Arctiinae</taxon>
        <taxon>Arctia</taxon>
    </lineage>
</organism>
<dbReference type="GO" id="GO:0072659">
    <property type="term" value="P:protein localization to plasma membrane"/>
    <property type="evidence" value="ECO:0007669"/>
    <property type="project" value="TreeGrafter"/>
</dbReference>
<proteinExistence type="inferred from homology"/>
<sequence length="1112" mass="124010">MVPLRKILHRACFIISRTVYMTCCCGCCSALRPRYKRLVDNIFPASPQDGLVKSNMEKLTFYSLSSPEKLDRIGEYLFQKASRDIYRRRHGFVIIAMEAMDQLLVACHSQTLNLFVESFLKMVQKLLESTDPQLQILATQSFVRFANIEEDTPSYHRRYDFFVSKFSAMCHSNHIDKSTGDKIRLAGIQGLQGVIRKTVSDDLVENIWEAQHMDKIVPSLLYNMQSAEKYETVSCMDSAVGAEAPARLAEACLRELVGRASFGHIRSVLRPVLTHFDRHELWIPNEFAVHTFKIIMFSVQAQYSYSVVEALMQHLDGAGPGAGDARARTRLRAARATVLSNIVAIAAGDSVGPSVLEIINNLLTNLRASVARDSEKESDEKLYQEALINALGEFADHLPDFQKIDIMMFIVNKVPSAPRGKGTRADSMLQSILLKSLLKVGTTYRTAELSKAFPAAFLEALLRVGSGAEPAARALLQRILHTLLDRRANAPRLTRPTASCTRCSTAAPTRRASRAPREYPPHRPTAPPHLALQRILHTLLDRRANAPRLTRPTASCTRCSTAAPTRRASRAPREYPPHRPPPHRPTAPRSAAHPAHAARPPRQRAAPHAPRVSTRPTAHRPTAPRSAAHPAHAARPPRQRAAPHAPHVSTRPTAHRPTAPPHLALQRILHTLLDRRANAPRLTRPALEYAELGLTVEKCSRQDLIFISKHGYALFGSLYDGLQLESNTMENIEAIYTTVALICIELGSEETVGDMLQLVLAIQQSGISNPVLSVAQQCQLQGVAISLAVLVPHVCTVPRLAEYLNKIIEARREEAPHMLPPLMESYDDLTSSKLPAKLPYLMMDQMALCECVKASGLDTARLAAPSPYSAGSVAAPHRHSWLEAGAAQGRDSLADITAGPPTELDSANSSPGVTRRTQYDDLDEEYRKFTEKYNHNHRPSMQNFGVYRCDNEFWHWGREDTRSFSVNNSTRRDRRQPGVRKTIYFKARNVKYRVEGSEVLDACCAVQAACGSESAHLEAWRRAAGGPSEAERRDLQRRRATLNSAFRTAPFDHLKHITAPKYEIQDKLEEIFNSITEEPLLPMSGSCSPAGQKSYQQNVPPYTKYFPELFLY</sequence>
<evidence type="ECO:0000313" key="3">
    <source>
        <dbReference type="EMBL" id="CAB3244937.1"/>
    </source>
</evidence>
<comment type="caution">
    <text evidence="3">The sequence shown here is derived from an EMBL/GenBank/DDBJ whole genome shotgun (WGS) entry which is preliminary data.</text>
</comment>
<gene>
    <name evidence="3" type="ORF">APLA_LOCUS10880</name>
</gene>
<dbReference type="EMBL" id="CADEBD010000322">
    <property type="protein sequence ID" value="CAB3244937.1"/>
    <property type="molecule type" value="Genomic_DNA"/>
</dbReference>
<evidence type="ECO:0000313" key="4">
    <source>
        <dbReference type="Proteomes" id="UP000494256"/>
    </source>
</evidence>
<protein>
    <recommendedName>
        <fullName evidence="5">Protein EFR3 homolog cmp44E</fullName>
    </recommendedName>
</protein>
<feature type="compositionally biased region" description="Low complexity" evidence="2">
    <location>
        <begin position="556"/>
        <end position="566"/>
    </location>
</feature>
<feature type="region of interest" description="Disordered" evidence="2">
    <location>
        <begin position="544"/>
        <end position="659"/>
    </location>
</feature>
<dbReference type="GO" id="GO:0005886">
    <property type="term" value="C:plasma membrane"/>
    <property type="evidence" value="ECO:0007669"/>
    <property type="project" value="TreeGrafter"/>
</dbReference>
<dbReference type="InterPro" id="IPR016024">
    <property type="entry name" value="ARM-type_fold"/>
</dbReference>
<dbReference type="AlphaFoldDB" id="A0A8S1A8D0"/>
<dbReference type="Pfam" id="PF21052">
    <property type="entry name" value="EFR3_ARM"/>
    <property type="match status" value="1"/>
</dbReference>
<feature type="compositionally biased region" description="Low complexity" evidence="2">
    <location>
        <begin position="587"/>
        <end position="659"/>
    </location>
</feature>
<evidence type="ECO:0000256" key="1">
    <source>
        <dbReference type="ARBA" id="ARBA00010216"/>
    </source>
</evidence>
<comment type="similarity">
    <text evidence="1">Belongs to the EFR3 family.</text>
</comment>
<dbReference type="Proteomes" id="UP000494256">
    <property type="component" value="Unassembled WGS sequence"/>
</dbReference>
<accession>A0A8S1A8D0</accession>
<evidence type="ECO:0000256" key="2">
    <source>
        <dbReference type="SAM" id="MobiDB-lite"/>
    </source>
</evidence>
<dbReference type="Gene3D" id="1.25.10.10">
    <property type="entry name" value="Leucine-rich Repeat Variant"/>
    <property type="match status" value="1"/>
</dbReference>
<dbReference type="InterPro" id="IPR011989">
    <property type="entry name" value="ARM-like"/>
</dbReference>
<feature type="region of interest" description="Disordered" evidence="2">
    <location>
        <begin position="504"/>
        <end position="529"/>
    </location>
</feature>
<dbReference type="PANTHER" id="PTHR12444">
    <property type="entry name" value="PROTEIN EFR3 HOMOLOG CMP44E"/>
    <property type="match status" value="1"/>
</dbReference>
<dbReference type="SUPFAM" id="SSF48371">
    <property type="entry name" value="ARM repeat"/>
    <property type="match status" value="1"/>
</dbReference>
<dbReference type="InterPro" id="IPR049152">
    <property type="entry name" value="EFR3-like_ARM"/>
</dbReference>
<dbReference type="OrthoDB" id="433457at2759"/>
<dbReference type="PANTHER" id="PTHR12444:SF8">
    <property type="entry name" value="PROTEIN EFR3 HOMOLOG CMP44E"/>
    <property type="match status" value="1"/>
</dbReference>
<evidence type="ECO:0008006" key="5">
    <source>
        <dbReference type="Google" id="ProtNLM"/>
    </source>
</evidence>
<feature type="region of interest" description="Disordered" evidence="2">
    <location>
        <begin position="893"/>
        <end position="917"/>
    </location>
</feature>
<feature type="compositionally biased region" description="Polar residues" evidence="2">
    <location>
        <begin position="905"/>
        <end position="916"/>
    </location>
</feature>